<comment type="subcellular location">
    <subcellularLocation>
        <location evidence="2">Cytoplasm</location>
    </subcellularLocation>
    <subcellularLocation>
        <location evidence="1">Nucleus</location>
    </subcellularLocation>
</comment>
<proteinExistence type="predicted"/>
<keyword evidence="5" id="KW-0597">Phosphoprotein</keyword>
<dbReference type="GO" id="GO:0005737">
    <property type="term" value="C:cytoplasm"/>
    <property type="evidence" value="ECO:0007669"/>
    <property type="project" value="UniProtKB-SubCell"/>
</dbReference>
<evidence type="ECO:0000256" key="6">
    <source>
        <dbReference type="ARBA" id="ARBA00022843"/>
    </source>
</evidence>
<feature type="region of interest" description="Disordered" evidence="11">
    <location>
        <begin position="585"/>
        <end position="609"/>
    </location>
</feature>
<evidence type="ECO:0000256" key="9">
    <source>
        <dbReference type="ARBA" id="ARBA00023242"/>
    </source>
</evidence>
<feature type="region of interest" description="Disordered" evidence="11">
    <location>
        <begin position="367"/>
        <end position="406"/>
    </location>
</feature>
<dbReference type="Pfam" id="PF10497">
    <property type="entry name" value="zf-4CXXC_R1"/>
    <property type="match status" value="1"/>
</dbReference>
<feature type="compositionally biased region" description="Polar residues" evidence="11">
    <location>
        <begin position="207"/>
        <end position="220"/>
    </location>
</feature>
<evidence type="ECO:0000259" key="12">
    <source>
        <dbReference type="Pfam" id="PF10497"/>
    </source>
</evidence>
<accession>A0AAD7E1U3</accession>
<feature type="coiled-coil region" evidence="10">
    <location>
        <begin position="447"/>
        <end position="481"/>
    </location>
</feature>
<keyword evidence="6" id="KW-0832">Ubl conjugation</keyword>
<evidence type="ECO:0000256" key="3">
    <source>
        <dbReference type="ARBA" id="ARBA00022490"/>
    </source>
</evidence>
<evidence type="ECO:0000256" key="11">
    <source>
        <dbReference type="SAM" id="MobiDB-lite"/>
    </source>
</evidence>
<organism evidence="13 14">
    <name type="scientific">Mycena rosella</name>
    <name type="common">Pink bonnet</name>
    <name type="synonym">Agaricus rosellus</name>
    <dbReference type="NCBI Taxonomy" id="1033263"/>
    <lineage>
        <taxon>Eukaryota</taxon>
        <taxon>Fungi</taxon>
        <taxon>Dikarya</taxon>
        <taxon>Basidiomycota</taxon>
        <taxon>Agaricomycotina</taxon>
        <taxon>Agaricomycetes</taxon>
        <taxon>Agaricomycetidae</taxon>
        <taxon>Agaricales</taxon>
        <taxon>Marasmiineae</taxon>
        <taxon>Mycenaceae</taxon>
        <taxon>Mycena</taxon>
    </lineage>
</organism>
<dbReference type="PANTHER" id="PTHR31169:SF8">
    <property type="entry name" value="ZINC-FINGER DOMAIN OF MONOAMINE-OXIDASE A REPRESSOR R1 PROTEIN"/>
    <property type="match status" value="1"/>
</dbReference>
<evidence type="ECO:0000256" key="5">
    <source>
        <dbReference type="ARBA" id="ARBA00022553"/>
    </source>
</evidence>
<keyword evidence="9" id="KW-0539">Nucleus</keyword>
<keyword evidence="4" id="KW-1017">Isopeptide bond</keyword>
<keyword evidence="3" id="KW-0963">Cytoplasm</keyword>
<feature type="compositionally biased region" description="Acidic residues" evidence="11">
    <location>
        <begin position="600"/>
        <end position="609"/>
    </location>
</feature>
<evidence type="ECO:0000313" key="14">
    <source>
        <dbReference type="Proteomes" id="UP001221757"/>
    </source>
</evidence>
<protein>
    <recommendedName>
        <fullName evidence="12">Zinc-finger domain-containing protein</fullName>
    </recommendedName>
</protein>
<gene>
    <name evidence="13" type="ORF">B0H17DRAFT_975305</name>
</gene>
<evidence type="ECO:0000313" key="13">
    <source>
        <dbReference type="EMBL" id="KAJ7703246.1"/>
    </source>
</evidence>
<evidence type="ECO:0000256" key="2">
    <source>
        <dbReference type="ARBA" id="ARBA00004496"/>
    </source>
</evidence>
<evidence type="ECO:0000256" key="10">
    <source>
        <dbReference type="SAM" id="Coils"/>
    </source>
</evidence>
<dbReference type="EMBL" id="JARKIE010000013">
    <property type="protein sequence ID" value="KAJ7703246.1"/>
    <property type="molecule type" value="Genomic_DNA"/>
</dbReference>
<reference evidence="13" key="1">
    <citation type="submission" date="2023-03" db="EMBL/GenBank/DDBJ databases">
        <title>Massive genome expansion in bonnet fungi (Mycena s.s.) driven by repeated elements and novel gene families across ecological guilds.</title>
        <authorList>
            <consortium name="Lawrence Berkeley National Laboratory"/>
            <person name="Harder C.B."/>
            <person name="Miyauchi S."/>
            <person name="Viragh M."/>
            <person name="Kuo A."/>
            <person name="Thoen E."/>
            <person name="Andreopoulos B."/>
            <person name="Lu D."/>
            <person name="Skrede I."/>
            <person name="Drula E."/>
            <person name="Henrissat B."/>
            <person name="Morin E."/>
            <person name="Kohler A."/>
            <person name="Barry K."/>
            <person name="LaButti K."/>
            <person name="Morin E."/>
            <person name="Salamov A."/>
            <person name="Lipzen A."/>
            <person name="Mereny Z."/>
            <person name="Hegedus B."/>
            <person name="Baldrian P."/>
            <person name="Stursova M."/>
            <person name="Weitz H."/>
            <person name="Taylor A."/>
            <person name="Grigoriev I.V."/>
            <person name="Nagy L.G."/>
            <person name="Martin F."/>
            <person name="Kauserud H."/>
        </authorList>
    </citation>
    <scope>NUCLEOTIDE SEQUENCE</scope>
    <source>
        <strain evidence="13">CBHHK067</strain>
    </source>
</reference>
<keyword evidence="8" id="KW-0804">Transcription</keyword>
<evidence type="ECO:0000256" key="8">
    <source>
        <dbReference type="ARBA" id="ARBA00023163"/>
    </source>
</evidence>
<dbReference type="InterPro" id="IPR018866">
    <property type="entry name" value="Znf-4CXXC_R1"/>
</dbReference>
<evidence type="ECO:0000256" key="1">
    <source>
        <dbReference type="ARBA" id="ARBA00004123"/>
    </source>
</evidence>
<feature type="region of interest" description="Disordered" evidence="11">
    <location>
        <begin position="645"/>
        <end position="671"/>
    </location>
</feature>
<dbReference type="Proteomes" id="UP001221757">
    <property type="component" value="Unassembled WGS sequence"/>
</dbReference>
<keyword evidence="14" id="KW-1185">Reference proteome</keyword>
<dbReference type="AlphaFoldDB" id="A0AAD7E1U3"/>
<sequence length="719" mass="79241">MSHHTLVSLQKNIVFVDVPPSPYATNRVRVASRDSTSTFKENKPWRVSTMQAAAAPAAAPAPSSLKRKLSYSELPIQAPVAILKKPKLTSGAATPVGSDVATNSYIYCHQCGRKRDKDDAAHCTYTDVQPGPSDRLTKTRRCHNKYCKSCLKNRYSEDIDVIKTNQPRNPTSEYDGVTYDYKCPKCRDVCNCSRCRKAKGLDPTGKFANTTRTPAESSATIAEGTVKPDEAKAKRAPRPKPKQNGPLPTLKWTKLHTNLSVQDAEARFHIREFVLRFFSKALPKAHLEELEHISGNGRSRYEEDEIVPWISEACLKSVILAFLSVLVEEETNETIKKAIQMGTKEMRSAGLGLSKIWQILSSLRDSLDASEPDSSNGNDSDDSETVPSFPDPLPLPDSAASSSRRTRSARNVDALIVDTVQMIPVVLGLIDAVLETNTIRAEIDKGAAESKNLAREVKASIRNANDRYDKSKKETENIKEQEFKARRDAHKQILQDIESAGKVAINRFNPRFSPLGADREGRMYYALSPSLAESDSAMEFIASMAAETEDASASKTKRKRRPKREENSLKEWSWFIAVRGKKPPPELGTLPFKPVATPDGADDGDDSDDDEIVDKWWAIGSGPEIRRLITWITLKYRLNEGTISASSSTASTPLSGSASPPAGWDERGMEMSPHPSKLELLALVANLEDYAMGLEFRVRDGDTASAGVVEADKGKGKST</sequence>
<name>A0AAD7E1U3_MYCRO</name>
<keyword evidence="7" id="KW-0805">Transcription regulation</keyword>
<feature type="domain" description="Zinc-finger" evidence="12">
    <location>
        <begin position="106"/>
        <end position="212"/>
    </location>
</feature>
<evidence type="ECO:0000256" key="4">
    <source>
        <dbReference type="ARBA" id="ARBA00022499"/>
    </source>
</evidence>
<dbReference type="GO" id="GO:0005634">
    <property type="term" value="C:nucleus"/>
    <property type="evidence" value="ECO:0007669"/>
    <property type="project" value="UniProtKB-SubCell"/>
</dbReference>
<feature type="compositionally biased region" description="Low complexity" evidence="11">
    <location>
        <begin position="645"/>
        <end position="663"/>
    </location>
</feature>
<feature type="region of interest" description="Disordered" evidence="11">
    <location>
        <begin position="206"/>
        <end position="249"/>
    </location>
</feature>
<dbReference type="GO" id="GO:0006355">
    <property type="term" value="P:regulation of DNA-templated transcription"/>
    <property type="evidence" value="ECO:0007669"/>
    <property type="project" value="InterPro"/>
</dbReference>
<dbReference type="PANTHER" id="PTHR31169">
    <property type="entry name" value="OS05G0300700 PROTEIN"/>
    <property type="match status" value="1"/>
</dbReference>
<dbReference type="InterPro" id="IPR040221">
    <property type="entry name" value="CDCA7/CDA7L"/>
</dbReference>
<comment type="caution">
    <text evidence="13">The sequence shown here is derived from an EMBL/GenBank/DDBJ whole genome shotgun (WGS) entry which is preliminary data.</text>
</comment>
<evidence type="ECO:0000256" key="7">
    <source>
        <dbReference type="ARBA" id="ARBA00023015"/>
    </source>
</evidence>
<keyword evidence="10" id="KW-0175">Coiled coil</keyword>